<feature type="coiled-coil region" evidence="1">
    <location>
        <begin position="210"/>
        <end position="244"/>
    </location>
</feature>
<name>A0A915J9J8_ROMCU</name>
<dbReference type="AlphaFoldDB" id="A0A915J9J8"/>
<evidence type="ECO:0000313" key="3">
    <source>
        <dbReference type="Proteomes" id="UP000887565"/>
    </source>
</evidence>
<feature type="region of interest" description="Disordered" evidence="2">
    <location>
        <begin position="99"/>
        <end position="125"/>
    </location>
</feature>
<feature type="compositionally biased region" description="Acidic residues" evidence="2">
    <location>
        <begin position="111"/>
        <end position="125"/>
    </location>
</feature>
<evidence type="ECO:0000256" key="2">
    <source>
        <dbReference type="SAM" id="MobiDB-lite"/>
    </source>
</evidence>
<proteinExistence type="predicted"/>
<sequence length="295" mass="33717">MSAYRDRVCHKHFSPDQIVRKVYKGNIIPHVRRGSRPKLLSSSESIEEDIAKLTSMSQKRRKQSIESRSARKNQKLIIPKEEMIDRGYYYVKRSRKQKIAVTPEVSSPSNEDSEPENQLDEDEECPTLEIPPIIETVEGFCKIEHFDTSSESEVESKLNDQSNKDAITSINDLLSSALLDVDQPGSSDPAVDEISFNKNFISNECSKITCRQLSSRLSLLQRERERLNRLRDLLVTEVDLLQQRVEKMTDGDDAVDTACLSCADGRLEAFFQSNLARVKMLREKAAQYDRNSRTV</sequence>
<dbReference type="Proteomes" id="UP000887565">
    <property type="component" value="Unplaced"/>
</dbReference>
<dbReference type="WBParaSite" id="nRc.2.0.1.t22429-RA">
    <property type="protein sequence ID" value="nRc.2.0.1.t22429-RA"/>
    <property type="gene ID" value="nRc.2.0.1.g22429"/>
</dbReference>
<reference evidence="4" key="1">
    <citation type="submission" date="2022-11" db="UniProtKB">
        <authorList>
            <consortium name="WormBaseParasite"/>
        </authorList>
    </citation>
    <scope>IDENTIFICATION</scope>
</reference>
<accession>A0A915J9J8</accession>
<evidence type="ECO:0000313" key="4">
    <source>
        <dbReference type="WBParaSite" id="nRc.2.0.1.t22429-RA"/>
    </source>
</evidence>
<protein>
    <submittedName>
        <fullName evidence="4">THAP-type domain-containing protein</fullName>
    </submittedName>
</protein>
<organism evidence="3 4">
    <name type="scientific">Romanomermis culicivorax</name>
    <name type="common">Nematode worm</name>
    <dbReference type="NCBI Taxonomy" id="13658"/>
    <lineage>
        <taxon>Eukaryota</taxon>
        <taxon>Metazoa</taxon>
        <taxon>Ecdysozoa</taxon>
        <taxon>Nematoda</taxon>
        <taxon>Enoplea</taxon>
        <taxon>Dorylaimia</taxon>
        <taxon>Mermithida</taxon>
        <taxon>Mermithoidea</taxon>
        <taxon>Mermithidae</taxon>
        <taxon>Romanomermis</taxon>
    </lineage>
</organism>
<keyword evidence="1" id="KW-0175">Coiled coil</keyword>
<evidence type="ECO:0000256" key="1">
    <source>
        <dbReference type="SAM" id="Coils"/>
    </source>
</evidence>
<keyword evidence="3" id="KW-1185">Reference proteome</keyword>